<keyword evidence="2" id="KW-1185">Reference proteome</keyword>
<accession>A0AAD5WRH4</accession>
<dbReference type="Proteomes" id="UP001201980">
    <property type="component" value="Unassembled WGS sequence"/>
</dbReference>
<name>A0AAD5WRH4_9PEZI</name>
<dbReference type="EMBL" id="JAKWBI020000225">
    <property type="protein sequence ID" value="KAJ2898581.1"/>
    <property type="molecule type" value="Genomic_DNA"/>
</dbReference>
<comment type="caution">
    <text evidence="1">The sequence shown here is derived from an EMBL/GenBank/DDBJ whole genome shotgun (WGS) entry which is preliminary data.</text>
</comment>
<sequence>MANMPASDRDETRKDYKETVLTLYLKQDPNQADPDKIWYDEEDLVCDHILICKAVVTTFPVILSSLMKDKKVMEDIKSKVPADFKDYRVIHFLGWEGRNGPKKRAILGIDDIDHRFAKGD</sequence>
<evidence type="ECO:0000313" key="1">
    <source>
        <dbReference type="EMBL" id="KAJ2898581.1"/>
    </source>
</evidence>
<dbReference type="AlphaFoldDB" id="A0AAD5WRH4"/>
<protein>
    <submittedName>
        <fullName evidence="1">Uncharacterized protein</fullName>
    </submittedName>
</protein>
<evidence type="ECO:0000313" key="2">
    <source>
        <dbReference type="Proteomes" id="UP001201980"/>
    </source>
</evidence>
<gene>
    <name evidence="1" type="ORF">MKZ38_003826</name>
</gene>
<proteinExistence type="predicted"/>
<reference evidence="1" key="1">
    <citation type="submission" date="2022-07" db="EMBL/GenBank/DDBJ databases">
        <title>Draft genome sequence of Zalerion maritima ATCC 34329, a (micro)plastics degrading marine fungus.</title>
        <authorList>
            <person name="Paco A."/>
            <person name="Goncalves M.F.M."/>
            <person name="Rocha-Santos T.A.P."/>
            <person name="Alves A."/>
        </authorList>
    </citation>
    <scope>NUCLEOTIDE SEQUENCE</scope>
    <source>
        <strain evidence="1">ATCC 34329</strain>
    </source>
</reference>
<organism evidence="1 2">
    <name type="scientific">Zalerion maritima</name>
    <dbReference type="NCBI Taxonomy" id="339359"/>
    <lineage>
        <taxon>Eukaryota</taxon>
        <taxon>Fungi</taxon>
        <taxon>Dikarya</taxon>
        <taxon>Ascomycota</taxon>
        <taxon>Pezizomycotina</taxon>
        <taxon>Sordariomycetes</taxon>
        <taxon>Lulworthiomycetidae</taxon>
        <taxon>Lulworthiales</taxon>
        <taxon>Lulworthiaceae</taxon>
        <taxon>Zalerion</taxon>
    </lineage>
</organism>